<dbReference type="PROSITE" id="PS50893">
    <property type="entry name" value="ABC_TRANSPORTER_2"/>
    <property type="match status" value="1"/>
</dbReference>
<keyword evidence="1" id="KW-0813">Transport</keyword>
<keyword evidence="7" id="KW-1185">Reference proteome</keyword>
<dbReference type="SMART" id="SM00382">
    <property type="entry name" value="AAA"/>
    <property type="match status" value="1"/>
</dbReference>
<keyword evidence="2" id="KW-1003">Cell membrane</keyword>
<dbReference type="GO" id="GO:0043190">
    <property type="term" value="C:ATP-binding cassette (ABC) transporter complex"/>
    <property type="evidence" value="ECO:0007669"/>
    <property type="project" value="InterPro"/>
</dbReference>
<dbReference type="InterPro" id="IPR003439">
    <property type="entry name" value="ABC_transporter-like_ATP-bd"/>
</dbReference>
<keyword evidence="3" id="KW-0547">Nucleotide-binding</keyword>
<dbReference type="Pfam" id="PF00005">
    <property type="entry name" value="ABC_tran"/>
    <property type="match status" value="1"/>
</dbReference>
<dbReference type="InterPro" id="IPR027417">
    <property type="entry name" value="P-loop_NTPase"/>
</dbReference>
<comment type="caution">
    <text evidence="6">The sequence shown here is derived from an EMBL/GenBank/DDBJ whole genome shotgun (WGS) entry which is preliminary data.</text>
</comment>
<accession>A0A941BG23</accession>
<evidence type="ECO:0000256" key="4">
    <source>
        <dbReference type="ARBA" id="ARBA00022840"/>
    </source>
</evidence>
<proteinExistence type="predicted"/>
<dbReference type="Pfam" id="PF08402">
    <property type="entry name" value="TOBE_2"/>
    <property type="match status" value="1"/>
</dbReference>
<gene>
    <name evidence="6" type="ORF">KAK03_14210</name>
</gene>
<name>A0A941BG23_9BURK</name>
<dbReference type="SUPFAM" id="SSF50331">
    <property type="entry name" value="MOP-like"/>
    <property type="match status" value="1"/>
</dbReference>
<dbReference type="GO" id="GO:0022857">
    <property type="term" value="F:transmembrane transporter activity"/>
    <property type="evidence" value="ECO:0007669"/>
    <property type="project" value="InterPro"/>
</dbReference>
<evidence type="ECO:0000259" key="5">
    <source>
        <dbReference type="PROSITE" id="PS50893"/>
    </source>
</evidence>
<sequence length="360" mass="38715">MALLLEHIVVRYRGSAAAGGDLDAVREVSMGLAAGEIGVLVGPSGCGKTSLLRAVAGLEPLAGGRIRLAGDIVSDPAAGLHRPAEQRRVGMVFQDYALFPHLDVAANVAFGLHALGRAERARRVQEMLSLVGLPEVAGKMPHQLSGGQQQRVALARALAPAPRLLLLDEAFSALDVELRERLAHEVRAILKASGTAALVVTHDQMEAFALADRLGVMQAGRLEQWDRPYDLYHRPATRFVADFIGHGVLAPARIVSTPQGPRVDTPLGLLADADECPLPDAYPGGECLVLLRADDIEHDDAAPVRARILRRDFRGAEFLYTLALADGLEVLAHVPSHHDHAPGEWIGIRPRVEHVVTFPR</sequence>
<evidence type="ECO:0000256" key="2">
    <source>
        <dbReference type="ARBA" id="ARBA00022475"/>
    </source>
</evidence>
<dbReference type="EMBL" id="JAGQDD010000010">
    <property type="protein sequence ID" value="MBQ0931637.1"/>
    <property type="molecule type" value="Genomic_DNA"/>
</dbReference>
<dbReference type="SUPFAM" id="SSF52540">
    <property type="entry name" value="P-loop containing nucleoside triphosphate hydrolases"/>
    <property type="match status" value="1"/>
</dbReference>
<dbReference type="GO" id="GO:0015697">
    <property type="term" value="P:quaternary ammonium group transport"/>
    <property type="evidence" value="ECO:0007669"/>
    <property type="project" value="UniProtKB-ARBA"/>
</dbReference>
<dbReference type="GO" id="GO:0016887">
    <property type="term" value="F:ATP hydrolysis activity"/>
    <property type="evidence" value="ECO:0007669"/>
    <property type="project" value="InterPro"/>
</dbReference>
<dbReference type="GO" id="GO:0005524">
    <property type="term" value="F:ATP binding"/>
    <property type="evidence" value="ECO:0007669"/>
    <property type="project" value="UniProtKB-KW"/>
</dbReference>
<dbReference type="FunFam" id="3.40.50.300:FF:000425">
    <property type="entry name" value="Probable ABC transporter, ATP-binding subunit"/>
    <property type="match status" value="1"/>
</dbReference>
<dbReference type="Gene3D" id="3.40.50.300">
    <property type="entry name" value="P-loop containing nucleotide triphosphate hydrolases"/>
    <property type="match status" value="1"/>
</dbReference>
<dbReference type="AlphaFoldDB" id="A0A941BG23"/>
<dbReference type="RefSeq" id="WP_210854616.1">
    <property type="nucleotide sequence ID" value="NZ_JAGQDD010000010.1"/>
</dbReference>
<reference evidence="6 7" key="1">
    <citation type="submission" date="2021-04" db="EMBL/GenBank/DDBJ databases">
        <title>The genome sequence of Ideonella sp. 3Y2.</title>
        <authorList>
            <person name="Liu Y."/>
        </authorList>
    </citation>
    <scope>NUCLEOTIDE SEQUENCE [LARGE SCALE GENOMIC DNA]</scope>
    <source>
        <strain evidence="6 7">3Y2</strain>
    </source>
</reference>
<evidence type="ECO:0000313" key="6">
    <source>
        <dbReference type="EMBL" id="MBQ0931637.1"/>
    </source>
</evidence>
<feature type="domain" description="ABC transporter" evidence="5">
    <location>
        <begin position="10"/>
        <end position="244"/>
    </location>
</feature>
<dbReference type="InterPro" id="IPR008995">
    <property type="entry name" value="Mo/tungstate-bd_C_term_dom"/>
</dbReference>
<dbReference type="Proteomes" id="UP000676246">
    <property type="component" value="Unassembled WGS sequence"/>
</dbReference>
<dbReference type="PANTHER" id="PTHR42781:SF4">
    <property type="entry name" value="SPERMIDINE_PUTRESCINE IMPORT ATP-BINDING PROTEIN POTA"/>
    <property type="match status" value="1"/>
</dbReference>
<keyword evidence="4 6" id="KW-0067">ATP-binding</keyword>
<organism evidence="6 7">
    <name type="scientific">Ideonella alba</name>
    <dbReference type="NCBI Taxonomy" id="2824118"/>
    <lineage>
        <taxon>Bacteria</taxon>
        <taxon>Pseudomonadati</taxon>
        <taxon>Pseudomonadota</taxon>
        <taxon>Betaproteobacteria</taxon>
        <taxon>Burkholderiales</taxon>
        <taxon>Sphaerotilaceae</taxon>
        <taxon>Ideonella</taxon>
    </lineage>
</organism>
<evidence type="ECO:0000256" key="1">
    <source>
        <dbReference type="ARBA" id="ARBA00022448"/>
    </source>
</evidence>
<dbReference type="PANTHER" id="PTHR42781">
    <property type="entry name" value="SPERMIDINE/PUTRESCINE IMPORT ATP-BINDING PROTEIN POTA"/>
    <property type="match status" value="1"/>
</dbReference>
<evidence type="ECO:0000313" key="7">
    <source>
        <dbReference type="Proteomes" id="UP000676246"/>
    </source>
</evidence>
<dbReference type="InterPro" id="IPR013611">
    <property type="entry name" value="Transp-assoc_OB_typ2"/>
</dbReference>
<protein>
    <submittedName>
        <fullName evidence="6">ABC transporter ATP-binding protein</fullName>
    </submittedName>
</protein>
<dbReference type="PROSITE" id="PS00211">
    <property type="entry name" value="ABC_TRANSPORTER_1"/>
    <property type="match status" value="1"/>
</dbReference>
<dbReference type="InterPro" id="IPR017871">
    <property type="entry name" value="ABC_transporter-like_CS"/>
</dbReference>
<dbReference type="InterPro" id="IPR003593">
    <property type="entry name" value="AAA+_ATPase"/>
</dbReference>
<keyword evidence="2" id="KW-0472">Membrane</keyword>
<dbReference type="InterPro" id="IPR050093">
    <property type="entry name" value="ABC_SmlMolc_Importer"/>
</dbReference>
<evidence type="ECO:0000256" key="3">
    <source>
        <dbReference type="ARBA" id="ARBA00022741"/>
    </source>
</evidence>